<evidence type="ECO:0000256" key="5">
    <source>
        <dbReference type="SAM" id="MobiDB-lite"/>
    </source>
</evidence>
<accession>A0A0F7UHX3</accession>
<protein>
    <submittedName>
        <fullName evidence="8">cAMP-specific 3',5'-cyclic phosphodiesterase 4D</fullName>
    </submittedName>
</protein>
<evidence type="ECO:0000256" key="4">
    <source>
        <dbReference type="PIRSR" id="PIRSR623088-3"/>
    </source>
</evidence>
<feature type="transmembrane region" description="Helical" evidence="6">
    <location>
        <begin position="155"/>
        <end position="178"/>
    </location>
</feature>
<feature type="domain" description="PDEase" evidence="7">
    <location>
        <begin position="536"/>
        <end position="890"/>
    </location>
</feature>
<sequence>MKPCRAHRCSSESTARGVPSPISVTEPPLECFSADFGPLPRFDRGQESFAARRCGSRLRRFWLRSSSRIRQFLRTAAHDLVGGETDFAEIYKKSFSIAECDRQYAKWSSAVIKDHCRLKSFGFGVDVTSPIRFFHLRFEDPQAEKEYALVCNHLCIVRFVFQLLIHHAVIMPILHGVFSFTGTHQDFRAYFPPLETFFYVYFALSVGLGLSLAFLLVFAGILGPFGSWVRRRALTISYVYTFVMVTGYCMPFASLGRSFPTPRKAVRLATEEHPAEGQATEPLNVHLVNALLGTERIFVDTTLFSVYLFFSSILWLDLLAPSLVRLTAFLHIWIPSAFASLFVIAYLYSHYINSSTLVTAICLLYSLSLWSYAGRYATELQHRLVFLNWRNSRERLWKLIEESPQPPNNLTAVDGMMADLHQMDRMIKQLMMRGGVEGAEGQLEKMGILVNELEDTLRRNNDIYSVELQGGDPFSRNFMELHMRLAPIRLQRGNRGGSSDRERMTSADQKPEFLSNSGGLQRKGLRNLSGSPDGCETNSEMSRIDRILHTVASANWQDLVDRIGVDWNFDLIEVAEETGHALPLTGFVLLSGVVSEWGCQPSRLTNFLMSCESQHQENPYHNQRHAAMVGIFFSVAHATAWLANTVGALESETDLSCGAVVRAGATAWKKQRFMSPPFVMIWGTPGEQINFSCRHMIRWLLFTMTSRVWKTYTAACASAPFNEENNVFYYLDNEHFRFVRSKLIETILATDMKQHFETISRLRLRTSADDFDVVNRVDDRWAMLKMSVKMADISHVALPWDMHFRLSCDIVEEFYQQGDEELRRGMPLSQLCDRLKHNEMPKAQEGFIEYLAKPLVSVLIEGDSSGIIKTKVSEQMERNLLRWKQMDADQVAMPLGSMCPRTQARTFTTAAVRRLAGIESVQAGPNLPHSVTKRPEPTGRQGGKNIFEVERGVPHTIRSSICATENRDPHRSRLPWGSDFLVEGLTSGKKWTSAAAERAAAPLGAPAEVVAEEPHHSQSDRTRNPDTLNWGSLPLGATHKEAGPILFTQDAETSETMSREACRRMLWRINSSSESSHGSDGNTP</sequence>
<feature type="region of interest" description="Disordered" evidence="5">
    <location>
        <begin position="1010"/>
        <end position="1036"/>
    </location>
</feature>
<dbReference type="SUPFAM" id="SSF109604">
    <property type="entry name" value="HD-domain/PDEase-like"/>
    <property type="match status" value="2"/>
</dbReference>
<evidence type="ECO:0000313" key="8">
    <source>
        <dbReference type="EMBL" id="CEL68140.1"/>
    </source>
</evidence>
<dbReference type="InterPro" id="IPR002073">
    <property type="entry name" value="PDEase_catalytic_dom"/>
</dbReference>
<dbReference type="AlphaFoldDB" id="A0A0F7UHX3"/>
<keyword evidence="2" id="KW-0378">Hydrolase</keyword>
<name>A0A0F7UHX3_NEOCL</name>
<feature type="region of interest" description="Disordered" evidence="5">
    <location>
        <begin position="491"/>
        <end position="536"/>
    </location>
</feature>
<evidence type="ECO:0000259" key="7">
    <source>
        <dbReference type="PROSITE" id="PS51845"/>
    </source>
</evidence>
<keyword evidence="6" id="KW-1133">Transmembrane helix</keyword>
<dbReference type="GO" id="GO:0007165">
    <property type="term" value="P:signal transduction"/>
    <property type="evidence" value="ECO:0007669"/>
    <property type="project" value="InterPro"/>
</dbReference>
<dbReference type="PROSITE" id="PS51845">
    <property type="entry name" value="PDEASE_I_2"/>
    <property type="match status" value="1"/>
</dbReference>
<gene>
    <name evidence="8" type="ORF">BN1204_039140</name>
</gene>
<evidence type="ECO:0000256" key="3">
    <source>
        <dbReference type="PIRSR" id="PIRSR623088-1"/>
    </source>
</evidence>
<feature type="transmembrane region" description="Helical" evidence="6">
    <location>
        <begin position="198"/>
        <end position="222"/>
    </location>
</feature>
<feature type="region of interest" description="Disordered" evidence="5">
    <location>
        <begin position="1"/>
        <end position="21"/>
    </location>
</feature>
<keyword evidence="1 4" id="KW-0479">Metal-binding</keyword>
<dbReference type="InterPro" id="IPR023088">
    <property type="entry name" value="PDEase"/>
</dbReference>
<reference evidence="8" key="1">
    <citation type="journal article" date="2015" name="PLoS ONE">
        <title>Comprehensive Evaluation of Toxoplasma gondii VEG and Neospora caninum LIV Genomes with Tachyzoite Stage Transcriptome and Proteome Defines Novel Transcript Features.</title>
        <authorList>
            <person name="Ramaprasad A."/>
            <person name="Mourier T."/>
            <person name="Naeem R."/>
            <person name="Malas T.B."/>
            <person name="Moussa E."/>
            <person name="Panigrahi A."/>
            <person name="Vermont S.J."/>
            <person name="Otto T.D."/>
            <person name="Wastling J."/>
            <person name="Pain A."/>
        </authorList>
    </citation>
    <scope>NUCLEOTIDE SEQUENCE</scope>
    <source>
        <strain evidence="8">Liverpool</strain>
    </source>
</reference>
<dbReference type="EMBL" id="LN714484">
    <property type="protein sequence ID" value="CEL68140.1"/>
    <property type="molecule type" value="Genomic_DNA"/>
</dbReference>
<feature type="active site" description="Proton donor" evidence="3">
    <location>
        <position position="621"/>
    </location>
</feature>
<dbReference type="Gene3D" id="1.10.1300.10">
    <property type="entry name" value="3'5'-cyclic nucleotide phosphodiesterase, catalytic domain"/>
    <property type="match status" value="2"/>
</dbReference>
<feature type="binding site" evidence="4">
    <location>
        <position position="792"/>
    </location>
    <ligand>
        <name>Zn(2+)</name>
        <dbReference type="ChEBI" id="CHEBI:29105"/>
        <label>1</label>
    </ligand>
</feature>
<dbReference type="PANTHER" id="PTHR11347">
    <property type="entry name" value="CYCLIC NUCLEOTIDE PHOSPHODIESTERASE"/>
    <property type="match status" value="1"/>
</dbReference>
<feature type="compositionally biased region" description="Basic and acidic residues" evidence="5">
    <location>
        <begin position="498"/>
        <end position="511"/>
    </location>
</feature>
<dbReference type="InterPro" id="IPR036971">
    <property type="entry name" value="PDEase_catalytic_dom_sf"/>
</dbReference>
<evidence type="ECO:0000256" key="2">
    <source>
        <dbReference type="ARBA" id="ARBA00022801"/>
    </source>
</evidence>
<keyword evidence="6" id="KW-0812">Transmembrane</keyword>
<keyword evidence="6" id="KW-0472">Membrane</keyword>
<proteinExistence type="predicted"/>
<organism evidence="8">
    <name type="scientific">Neospora caninum (strain Liverpool)</name>
    <dbReference type="NCBI Taxonomy" id="572307"/>
    <lineage>
        <taxon>Eukaryota</taxon>
        <taxon>Sar</taxon>
        <taxon>Alveolata</taxon>
        <taxon>Apicomplexa</taxon>
        <taxon>Conoidasida</taxon>
        <taxon>Coccidia</taxon>
        <taxon>Eucoccidiorida</taxon>
        <taxon>Eimeriorina</taxon>
        <taxon>Sarcocystidae</taxon>
        <taxon>Neospora</taxon>
    </lineage>
</organism>
<dbReference type="GO" id="GO:0046872">
    <property type="term" value="F:metal ion binding"/>
    <property type="evidence" value="ECO:0007669"/>
    <property type="project" value="UniProtKB-KW"/>
</dbReference>
<feature type="transmembrane region" description="Helical" evidence="6">
    <location>
        <begin position="328"/>
        <end position="348"/>
    </location>
</feature>
<feature type="transmembrane region" description="Helical" evidence="6">
    <location>
        <begin position="297"/>
        <end position="316"/>
    </location>
</feature>
<evidence type="ECO:0000256" key="1">
    <source>
        <dbReference type="ARBA" id="ARBA00022723"/>
    </source>
</evidence>
<evidence type="ECO:0000256" key="6">
    <source>
        <dbReference type="SAM" id="Phobius"/>
    </source>
</evidence>
<feature type="compositionally biased region" description="Basic and acidic residues" evidence="5">
    <location>
        <begin position="1012"/>
        <end position="1024"/>
    </location>
</feature>
<feature type="transmembrane region" description="Helical" evidence="6">
    <location>
        <begin position="234"/>
        <end position="253"/>
    </location>
</feature>
<dbReference type="GO" id="GO:0004114">
    <property type="term" value="F:3',5'-cyclic-nucleotide phosphodiesterase activity"/>
    <property type="evidence" value="ECO:0007669"/>
    <property type="project" value="InterPro"/>
</dbReference>
<dbReference type="PRINTS" id="PR00387">
    <property type="entry name" value="PDIESTERASE1"/>
</dbReference>
<feature type="region of interest" description="Disordered" evidence="5">
    <location>
        <begin position="923"/>
        <end position="944"/>
    </location>
</feature>
<feature type="binding site" evidence="4">
    <location>
        <position position="625"/>
    </location>
    <ligand>
        <name>Zn(2+)</name>
        <dbReference type="ChEBI" id="CHEBI:29105"/>
        <label>1</label>
    </ligand>
</feature>
<dbReference type="Pfam" id="PF00233">
    <property type="entry name" value="PDEase_I"/>
    <property type="match status" value="1"/>
</dbReference>